<reference evidence="9 10" key="1">
    <citation type="submission" date="2019-10" db="EMBL/GenBank/DDBJ databases">
        <title>Dictyobacter vulcani sp. nov., within the class Ktedonobacteria, isolated from soil of volcanic Mt. Zao.</title>
        <authorList>
            <person name="Zheng Y."/>
            <person name="Wang C.M."/>
            <person name="Sakai Y."/>
            <person name="Abe K."/>
            <person name="Yokota A."/>
            <person name="Yabe S."/>
        </authorList>
    </citation>
    <scope>NUCLEOTIDE SEQUENCE [LARGE SCALE GENOMIC DNA]</scope>
    <source>
        <strain evidence="9 10">W12</strain>
    </source>
</reference>
<feature type="transmembrane region" description="Helical" evidence="7">
    <location>
        <begin position="208"/>
        <end position="233"/>
    </location>
</feature>
<comment type="similarity">
    <text evidence="7">Belongs to the binding-protein-dependent transport system permease family.</text>
</comment>
<dbReference type="SUPFAM" id="SSF160964">
    <property type="entry name" value="MalF N-terminal region-like"/>
    <property type="match status" value="1"/>
</dbReference>
<evidence type="ECO:0000256" key="4">
    <source>
        <dbReference type="ARBA" id="ARBA00022692"/>
    </source>
</evidence>
<feature type="transmembrane region" description="Helical" evidence="7">
    <location>
        <begin position="21"/>
        <end position="45"/>
    </location>
</feature>
<keyword evidence="10" id="KW-1185">Reference proteome</keyword>
<feature type="domain" description="ABC transmembrane type-1" evidence="8">
    <location>
        <begin position="78"/>
        <end position="289"/>
    </location>
</feature>
<dbReference type="GO" id="GO:0055085">
    <property type="term" value="P:transmembrane transport"/>
    <property type="evidence" value="ECO:0007669"/>
    <property type="project" value="InterPro"/>
</dbReference>
<comment type="subcellular location">
    <subcellularLocation>
        <location evidence="1 7">Cell membrane</location>
        <topology evidence="1 7">Multi-pass membrane protein</topology>
    </subcellularLocation>
</comment>
<keyword evidence="6 7" id="KW-0472">Membrane</keyword>
<dbReference type="InterPro" id="IPR051393">
    <property type="entry name" value="ABC_transporter_permease"/>
</dbReference>
<protein>
    <submittedName>
        <fullName evidence="9">Sugar ABC transporter permease</fullName>
    </submittedName>
</protein>
<keyword evidence="2 7" id="KW-0813">Transport</keyword>
<keyword evidence="5 7" id="KW-1133">Transmembrane helix</keyword>
<feature type="transmembrane region" description="Helical" evidence="7">
    <location>
        <begin position="82"/>
        <end position="103"/>
    </location>
</feature>
<evidence type="ECO:0000256" key="5">
    <source>
        <dbReference type="ARBA" id="ARBA00022989"/>
    </source>
</evidence>
<dbReference type="GO" id="GO:0005886">
    <property type="term" value="C:plasma membrane"/>
    <property type="evidence" value="ECO:0007669"/>
    <property type="project" value="UniProtKB-SubCell"/>
</dbReference>
<feature type="transmembrane region" description="Helical" evidence="7">
    <location>
        <begin position="271"/>
        <end position="293"/>
    </location>
</feature>
<dbReference type="InterPro" id="IPR000515">
    <property type="entry name" value="MetI-like"/>
</dbReference>
<sequence length="303" mass="33771">MVAVKSSSKLSRRERTNLSRGLLFISPWLLGLIIFTIYPLIYSIIFSFTRYSGFRRPVWLGMQNYTRLFSDSLFWLSLGNTLYYVLWAVPIGIVVALLLALAMNRDVREVNVYRAILYLPSILPTFALAFIFIVLINPQYGIVNIFFSLFGVPTQNFLSDPLGAKNVIIVLAQLGAGNAALIFLAGLRGIPATLYDAARIDGAGVWRRFYSITLPLLSPIILFNLITALSGGLQIFQQAYIMTNGGPNNGTLFYMLYLYRNAFAYAQLGYACALSLVLFVIGLALAGILFSVAQRFVNYEMVS</sequence>
<feature type="transmembrane region" description="Helical" evidence="7">
    <location>
        <begin position="115"/>
        <end position="136"/>
    </location>
</feature>
<dbReference type="RefSeq" id="WP_198925684.1">
    <property type="nucleotide sequence ID" value="NZ_BKZW01000004.1"/>
</dbReference>
<proteinExistence type="inferred from homology"/>
<feature type="transmembrane region" description="Helical" evidence="7">
    <location>
        <begin position="239"/>
        <end position="259"/>
    </location>
</feature>
<evidence type="ECO:0000256" key="3">
    <source>
        <dbReference type="ARBA" id="ARBA00022475"/>
    </source>
</evidence>
<dbReference type="EMBL" id="BKZW01000004">
    <property type="protein sequence ID" value="GER91882.1"/>
    <property type="molecule type" value="Genomic_DNA"/>
</dbReference>
<name>A0A5J4KXT9_9CHLR</name>
<dbReference type="PROSITE" id="PS50928">
    <property type="entry name" value="ABC_TM1"/>
    <property type="match status" value="1"/>
</dbReference>
<feature type="transmembrane region" description="Helical" evidence="7">
    <location>
        <begin position="167"/>
        <end position="187"/>
    </location>
</feature>
<accession>A0A5J4KXT9</accession>
<evidence type="ECO:0000256" key="1">
    <source>
        <dbReference type="ARBA" id="ARBA00004651"/>
    </source>
</evidence>
<dbReference type="SUPFAM" id="SSF161098">
    <property type="entry name" value="MetI-like"/>
    <property type="match status" value="1"/>
</dbReference>
<dbReference type="Pfam" id="PF00528">
    <property type="entry name" value="BPD_transp_1"/>
    <property type="match status" value="1"/>
</dbReference>
<evidence type="ECO:0000259" key="8">
    <source>
        <dbReference type="PROSITE" id="PS50928"/>
    </source>
</evidence>
<keyword evidence="4 7" id="KW-0812">Transmembrane</keyword>
<dbReference type="AlphaFoldDB" id="A0A5J4KXT9"/>
<evidence type="ECO:0000256" key="6">
    <source>
        <dbReference type="ARBA" id="ARBA00023136"/>
    </source>
</evidence>
<dbReference type="PANTHER" id="PTHR30193:SF1">
    <property type="entry name" value="ABC TRANSPORTER PERMEASE PROTEIN YESP-RELATED"/>
    <property type="match status" value="1"/>
</dbReference>
<evidence type="ECO:0000256" key="7">
    <source>
        <dbReference type="RuleBase" id="RU363032"/>
    </source>
</evidence>
<dbReference type="Gene3D" id="1.10.3720.10">
    <property type="entry name" value="MetI-like"/>
    <property type="match status" value="1"/>
</dbReference>
<dbReference type="PANTHER" id="PTHR30193">
    <property type="entry name" value="ABC TRANSPORTER PERMEASE PROTEIN"/>
    <property type="match status" value="1"/>
</dbReference>
<evidence type="ECO:0000256" key="2">
    <source>
        <dbReference type="ARBA" id="ARBA00022448"/>
    </source>
</evidence>
<dbReference type="InterPro" id="IPR035906">
    <property type="entry name" value="MetI-like_sf"/>
</dbReference>
<keyword evidence="3" id="KW-1003">Cell membrane</keyword>
<dbReference type="Proteomes" id="UP000326912">
    <property type="component" value="Unassembled WGS sequence"/>
</dbReference>
<dbReference type="CDD" id="cd06261">
    <property type="entry name" value="TM_PBP2"/>
    <property type="match status" value="1"/>
</dbReference>
<evidence type="ECO:0000313" key="10">
    <source>
        <dbReference type="Proteomes" id="UP000326912"/>
    </source>
</evidence>
<gene>
    <name evidence="9" type="ORF">KDW_60440</name>
</gene>
<evidence type="ECO:0000313" key="9">
    <source>
        <dbReference type="EMBL" id="GER91882.1"/>
    </source>
</evidence>
<organism evidence="9 10">
    <name type="scientific">Dictyobacter vulcani</name>
    <dbReference type="NCBI Taxonomy" id="2607529"/>
    <lineage>
        <taxon>Bacteria</taxon>
        <taxon>Bacillati</taxon>
        <taxon>Chloroflexota</taxon>
        <taxon>Ktedonobacteria</taxon>
        <taxon>Ktedonobacterales</taxon>
        <taxon>Dictyobacteraceae</taxon>
        <taxon>Dictyobacter</taxon>
    </lineage>
</organism>
<comment type="caution">
    <text evidence="9">The sequence shown here is derived from an EMBL/GenBank/DDBJ whole genome shotgun (WGS) entry which is preliminary data.</text>
</comment>